<sequence length="70" mass="7641">MANGLDWLGWVVSEVQDEKWKRGILASNAPCKMYSENGGIHGFRRNKTSARAGNGNEGIPSIGEMFVVAM</sequence>
<dbReference type="Proteomes" id="UP000297777">
    <property type="component" value="Unassembled WGS sequence"/>
</dbReference>
<organism evidence="1 2">
    <name type="scientific">Botrytis tulipae</name>
    <dbReference type="NCBI Taxonomy" id="87230"/>
    <lineage>
        <taxon>Eukaryota</taxon>
        <taxon>Fungi</taxon>
        <taxon>Dikarya</taxon>
        <taxon>Ascomycota</taxon>
        <taxon>Pezizomycotina</taxon>
        <taxon>Leotiomycetes</taxon>
        <taxon>Helotiales</taxon>
        <taxon>Sclerotiniaceae</taxon>
        <taxon>Botrytis</taxon>
    </lineage>
</organism>
<accession>A0A4Z1EC25</accession>
<evidence type="ECO:0000313" key="1">
    <source>
        <dbReference type="EMBL" id="TGO06891.1"/>
    </source>
</evidence>
<evidence type="ECO:0000313" key="2">
    <source>
        <dbReference type="Proteomes" id="UP000297777"/>
    </source>
</evidence>
<name>A0A4Z1EC25_9HELO</name>
<dbReference type="EMBL" id="PQXH01000409">
    <property type="protein sequence ID" value="TGO06891.1"/>
    <property type="molecule type" value="Genomic_DNA"/>
</dbReference>
<keyword evidence="2" id="KW-1185">Reference proteome</keyword>
<protein>
    <submittedName>
        <fullName evidence="1">Uncharacterized protein</fullName>
    </submittedName>
</protein>
<dbReference type="AlphaFoldDB" id="A0A4Z1EC25"/>
<proteinExistence type="predicted"/>
<comment type="caution">
    <text evidence="1">The sequence shown here is derived from an EMBL/GenBank/DDBJ whole genome shotgun (WGS) entry which is preliminary data.</text>
</comment>
<reference evidence="1 2" key="1">
    <citation type="submission" date="2017-12" db="EMBL/GenBank/DDBJ databases">
        <title>Comparative genomics of Botrytis spp.</title>
        <authorList>
            <person name="Valero-Jimenez C.A."/>
            <person name="Tapia P."/>
            <person name="Veloso J."/>
            <person name="Silva-Moreno E."/>
            <person name="Staats M."/>
            <person name="Valdes J.H."/>
            <person name="Van Kan J.A.L."/>
        </authorList>
    </citation>
    <scope>NUCLEOTIDE SEQUENCE [LARGE SCALE GENOMIC DNA]</scope>
    <source>
        <strain evidence="1 2">Bt9001</strain>
    </source>
</reference>
<gene>
    <name evidence="1" type="ORF">BTUL_0412g00040</name>
</gene>